<dbReference type="GeneID" id="106817095"/>
<keyword evidence="10 11" id="KW-0407">Ion channel</keyword>
<name>A0ABM1EYF9_PRICU</name>
<dbReference type="PANTHER" id="PTHR11767">
    <property type="entry name" value="INWARD RECTIFIER POTASSIUM CHANNEL"/>
    <property type="match status" value="1"/>
</dbReference>
<proteinExistence type="inferred from homology"/>
<dbReference type="InterPro" id="IPR014756">
    <property type="entry name" value="Ig_E-set"/>
</dbReference>
<evidence type="ECO:0000259" key="15">
    <source>
        <dbReference type="Pfam" id="PF17655"/>
    </source>
</evidence>
<dbReference type="Pfam" id="PF17655">
    <property type="entry name" value="IRK_C"/>
    <property type="match status" value="1"/>
</dbReference>
<gene>
    <name evidence="17" type="primary">LOC106817095</name>
</gene>
<evidence type="ECO:0000256" key="11">
    <source>
        <dbReference type="RuleBase" id="RU003822"/>
    </source>
</evidence>
<evidence type="ECO:0000256" key="3">
    <source>
        <dbReference type="ARBA" id="ARBA00022538"/>
    </source>
</evidence>
<feature type="domain" description="Inward rectifier potassium channel C-terminal" evidence="15">
    <location>
        <begin position="176"/>
        <end position="348"/>
    </location>
</feature>
<keyword evidence="8 11" id="KW-0406">Ion transport</keyword>
<keyword evidence="5 11" id="KW-0851">Voltage-gated channel</keyword>
<keyword evidence="2 11" id="KW-0813">Transport</keyword>
<feature type="region of interest" description="Disordered" evidence="12">
    <location>
        <begin position="337"/>
        <end position="367"/>
    </location>
</feature>
<dbReference type="SUPFAM" id="SSF81296">
    <property type="entry name" value="E set domains"/>
    <property type="match status" value="1"/>
</dbReference>
<evidence type="ECO:0000256" key="10">
    <source>
        <dbReference type="ARBA" id="ARBA00023303"/>
    </source>
</evidence>
<reference evidence="17" key="1">
    <citation type="submission" date="2025-08" db="UniProtKB">
        <authorList>
            <consortium name="RefSeq"/>
        </authorList>
    </citation>
    <scope>IDENTIFICATION</scope>
</reference>
<dbReference type="InterPro" id="IPR040445">
    <property type="entry name" value="Kir_TM"/>
</dbReference>
<dbReference type="InterPro" id="IPR041647">
    <property type="entry name" value="IRK_C"/>
</dbReference>
<evidence type="ECO:0000256" key="12">
    <source>
        <dbReference type="SAM" id="MobiDB-lite"/>
    </source>
</evidence>
<feature type="domain" description="Potassium channel inwardly rectifying transmembrane" evidence="14">
    <location>
        <begin position="24"/>
        <end position="169"/>
    </location>
</feature>
<dbReference type="Proteomes" id="UP000695022">
    <property type="component" value="Unplaced"/>
</dbReference>
<evidence type="ECO:0000313" key="17">
    <source>
        <dbReference type="RefSeq" id="XP_014677230.1"/>
    </source>
</evidence>
<dbReference type="InterPro" id="IPR016449">
    <property type="entry name" value="K_chnl_inward-rec_Kir"/>
</dbReference>
<evidence type="ECO:0000256" key="4">
    <source>
        <dbReference type="ARBA" id="ARBA00022692"/>
    </source>
</evidence>
<evidence type="ECO:0000256" key="7">
    <source>
        <dbReference type="ARBA" id="ARBA00022989"/>
    </source>
</evidence>
<evidence type="ECO:0000256" key="5">
    <source>
        <dbReference type="ARBA" id="ARBA00022882"/>
    </source>
</evidence>
<dbReference type="PANTHER" id="PTHR11767:SF102">
    <property type="entry name" value="INWARDLY RECTIFYING POTASSIUM CHANNEL 1, ISOFORM F"/>
    <property type="match status" value="1"/>
</dbReference>
<dbReference type="SUPFAM" id="SSF81324">
    <property type="entry name" value="Voltage-gated potassium channels"/>
    <property type="match status" value="1"/>
</dbReference>
<evidence type="ECO:0000256" key="6">
    <source>
        <dbReference type="ARBA" id="ARBA00022958"/>
    </source>
</evidence>
<keyword evidence="6 11" id="KW-0630">Potassium</keyword>
<evidence type="ECO:0000259" key="14">
    <source>
        <dbReference type="Pfam" id="PF01007"/>
    </source>
</evidence>
<evidence type="ECO:0000256" key="1">
    <source>
        <dbReference type="ARBA" id="ARBA00004141"/>
    </source>
</evidence>
<sequence length="455" mass="52017">MTASRTTIFFAGRRRVPHHRRVANKNGSLNVDHSRKDFAANRRYLSDLFTTMVEMQWRWTILVFALGFLVSWIFFAVVYYVAAYAHGDFTRENLAKTLNGTWTPCIVAHFSFTETFLFSLETQHTIGYGSRSITEECPLAILSLICQSIFGVLIQSLVVGMVFAKATRPKKRAQTLMFSKTVVVNMRDGRLCIEFRVGDVRRSQLIDVHMHAVVVMRHTSREGELKPLYRHKVKLSVDACSDEVFMLWPVEVTHRVDADSPFYSMTRDDFARRKFEMIVSLGGVIASTGQTTQGRTSYLNGEVRWGETFSPLVQYDDERRLYKVDFARFDDTYPTPMTGLSAKQYSERRAAEGGEPEEDAKHGELRRHSHAACTGVELLRLTPGADPPLSEDEEARDSDRDRDKDLVINYEWAQALKIEIYSTNTSGRHSEAKPDEIQARTRFDSLSQTSPVIYM</sequence>
<dbReference type="Gene3D" id="1.10.287.70">
    <property type="match status" value="1"/>
</dbReference>
<evidence type="ECO:0000256" key="8">
    <source>
        <dbReference type="ARBA" id="ARBA00023065"/>
    </source>
</evidence>
<comment type="subcellular location">
    <subcellularLocation>
        <location evidence="1 11">Membrane</location>
        <topology evidence="1 11">Multi-pass membrane protein</topology>
    </subcellularLocation>
</comment>
<feature type="transmembrane region" description="Helical" evidence="13">
    <location>
        <begin position="59"/>
        <end position="82"/>
    </location>
</feature>
<keyword evidence="7 13" id="KW-1133">Transmembrane helix</keyword>
<dbReference type="InterPro" id="IPR013518">
    <property type="entry name" value="K_chnl_inward-rec_Kir_cyto"/>
</dbReference>
<keyword evidence="3 11" id="KW-0633">Potassium transport</keyword>
<dbReference type="Pfam" id="PF01007">
    <property type="entry name" value="IRK"/>
    <property type="match status" value="1"/>
</dbReference>
<keyword evidence="9 13" id="KW-0472">Membrane</keyword>
<keyword evidence="16" id="KW-1185">Reference proteome</keyword>
<feature type="transmembrane region" description="Helical" evidence="13">
    <location>
        <begin position="139"/>
        <end position="164"/>
    </location>
</feature>
<protein>
    <submittedName>
        <fullName evidence="17">ATP-sensitive inward rectifier potassium channel 11-like</fullName>
    </submittedName>
</protein>
<dbReference type="RefSeq" id="XP_014677230.1">
    <property type="nucleotide sequence ID" value="XM_014821744.1"/>
</dbReference>
<feature type="region of interest" description="Disordered" evidence="12">
    <location>
        <begin position="379"/>
        <end position="402"/>
    </location>
</feature>
<accession>A0ABM1EYF9</accession>
<evidence type="ECO:0000256" key="13">
    <source>
        <dbReference type="SAM" id="Phobius"/>
    </source>
</evidence>
<organism evidence="16 17">
    <name type="scientific">Priapulus caudatus</name>
    <name type="common">Priapulid worm</name>
    <dbReference type="NCBI Taxonomy" id="37621"/>
    <lineage>
        <taxon>Eukaryota</taxon>
        <taxon>Metazoa</taxon>
        <taxon>Ecdysozoa</taxon>
        <taxon>Scalidophora</taxon>
        <taxon>Priapulida</taxon>
        <taxon>Priapulimorpha</taxon>
        <taxon>Priapulimorphida</taxon>
        <taxon>Priapulidae</taxon>
        <taxon>Priapulus</taxon>
    </lineage>
</organism>
<comment type="similarity">
    <text evidence="11">Belongs to the inward rectifier-type potassium channel (TC 1.A.2.1) family.</text>
</comment>
<evidence type="ECO:0000256" key="2">
    <source>
        <dbReference type="ARBA" id="ARBA00022448"/>
    </source>
</evidence>
<evidence type="ECO:0000256" key="9">
    <source>
        <dbReference type="ARBA" id="ARBA00023136"/>
    </source>
</evidence>
<dbReference type="PRINTS" id="PR01320">
    <property type="entry name" value="KIRCHANNEL"/>
</dbReference>
<evidence type="ECO:0000313" key="16">
    <source>
        <dbReference type="Proteomes" id="UP000695022"/>
    </source>
</evidence>
<keyword evidence="4 11" id="KW-0812">Transmembrane</keyword>
<dbReference type="Gene3D" id="2.60.40.1400">
    <property type="entry name" value="G protein-activated inward rectifier potassium channel 1"/>
    <property type="match status" value="1"/>
</dbReference>